<reference evidence="1 2" key="1">
    <citation type="journal article" date="2022" name="Allergy">
        <title>Genome assembly and annotation of Periplaneta americana reveal a comprehensive cockroach allergen profile.</title>
        <authorList>
            <person name="Wang L."/>
            <person name="Xiong Q."/>
            <person name="Saelim N."/>
            <person name="Wang L."/>
            <person name="Nong W."/>
            <person name="Wan A.T."/>
            <person name="Shi M."/>
            <person name="Liu X."/>
            <person name="Cao Q."/>
            <person name="Hui J.H.L."/>
            <person name="Sookrung N."/>
            <person name="Leung T.F."/>
            <person name="Tungtrongchitr A."/>
            <person name="Tsui S.K.W."/>
        </authorList>
    </citation>
    <scope>NUCLEOTIDE SEQUENCE [LARGE SCALE GENOMIC DNA]</scope>
    <source>
        <strain evidence="1">PWHHKU_190912</strain>
    </source>
</reference>
<keyword evidence="2" id="KW-1185">Reference proteome</keyword>
<dbReference type="EMBL" id="JAJSOF020000015">
    <property type="protein sequence ID" value="KAJ4441295.1"/>
    <property type="molecule type" value="Genomic_DNA"/>
</dbReference>
<comment type="caution">
    <text evidence="1">The sequence shown here is derived from an EMBL/GenBank/DDBJ whole genome shotgun (WGS) entry which is preliminary data.</text>
</comment>
<evidence type="ECO:0000313" key="1">
    <source>
        <dbReference type="EMBL" id="KAJ4441295.1"/>
    </source>
</evidence>
<dbReference type="PANTHER" id="PTHR47326">
    <property type="entry name" value="TRANSPOSABLE ELEMENT TC3 TRANSPOSASE-LIKE PROTEIN"/>
    <property type="match status" value="1"/>
</dbReference>
<protein>
    <submittedName>
        <fullName evidence="1">Uncharacterized protein</fullName>
    </submittedName>
</protein>
<dbReference type="Proteomes" id="UP001148838">
    <property type="component" value="Unassembled WGS sequence"/>
</dbReference>
<name>A0ABQ8T476_PERAM</name>
<proteinExistence type="predicted"/>
<dbReference type="PANTHER" id="PTHR47326:SF1">
    <property type="entry name" value="HTH PSQ-TYPE DOMAIN-CONTAINING PROTEIN"/>
    <property type="match status" value="1"/>
</dbReference>
<gene>
    <name evidence="1" type="ORF">ANN_11149</name>
</gene>
<sequence>MQNLVTKWRETGSVENKTSNYPKRVRTPENIARVQESLEQSPTKSQRRLSVQVGIKRTSCRNIIEKNLRLYPYKFTVVHALERPDEPSRVELCWLFLSKVESELLDPQFFISSDESWFSLSGRNRYTSGTITAIAITLTSTACTPYLPLLLCCTQSVTRGSPLR</sequence>
<organism evidence="1 2">
    <name type="scientific">Periplaneta americana</name>
    <name type="common">American cockroach</name>
    <name type="synonym">Blatta americana</name>
    <dbReference type="NCBI Taxonomy" id="6978"/>
    <lineage>
        <taxon>Eukaryota</taxon>
        <taxon>Metazoa</taxon>
        <taxon>Ecdysozoa</taxon>
        <taxon>Arthropoda</taxon>
        <taxon>Hexapoda</taxon>
        <taxon>Insecta</taxon>
        <taxon>Pterygota</taxon>
        <taxon>Neoptera</taxon>
        <taxon>Polyneoptera</taxon>
        <taxon>Dictyoptera</taxon>
        <taxon>Blattodea</taxon>
        <taxon>Blattoidea</taxon>
        <taxon>Blattidae</taxon>
        <taxon>Blattinae</taxon>
        <taxon>Periplaneta</taxon>
    </lineage>
</organism>
<accession>A0ABQ8T476</accession>
<evidence type="ECO:0000313" key="2">
    <source>
        <dbReference type="Proteomes" id="UP001148838"/>
    </source>
</evidence>